<feature type="region of interest" description="Disordered" evidence="6">
    <location>
        <begin position="266"/>
        <end position="292"/>
    </location>
</feature>
<evidence type="ECO:0000256" key="6">
    <source>
        <dbReference type="SAM" id="MobiDB-lite"/>
    </source>
</evidence>
<evidence type="ECO:0000256" key="1">
    <source>
        <dbReference type="ARBA" id="ARBA00022723"/>
    </source>
</evidence>
<dbReference type="GO" id="GO:0008270">
    <property type="term" value="F:zinc ion binding"/>
    <property type="evidence" value="ECO:0007669"/>
    <property type="project" value="UniProtKB-KW"/>
</dbReference>
<comment type="caution">
    <text evidence="8">The sequence shown here is derived from an EMBL/GenBank/DDBJ whole genome shotgun (WGS) entry which is preliminary data.</text>
</comment>
<dbReference type="Gene3D" id="3.30.160.60">
    <property type="entry name" value="Classic Zinc Finger"/>
    <property type="match status" value="5"/>
</dbReference>
<feature type="domain" description="C2H2-type" evidence="7">
    <location>
        <begin position="218"/>
        <end position="247"/>
    </location>
</feature>
<dbReference type="SMART" id="SM00355">
    <property type="entry name" value="ZnF_C2H2"/>
    <property type="match status" value="5"/>
</dbReference>
<dbReference type="GO" id="GO:0006357">
    <property type="term" value="P:regulation of transcription by RNA polymerase II"/>
    <property type="evidence" value="ECO:0007669"/>
    <property type="project" value="TreeGrafter"/>
</dbReference>
<dbReference type="GO" id="GO:0005634">
    <property type="term" value="C:nucleus"/>
    <property type="evidence" value="ECO:0007669"/>
    <property type="project" value="TreeGrafter"/>
</dbReference>
<evidence type="ECO:0000256" key="4">
    <source>
        <dbReference type="ARBA" id="ARBA00022833"/>
    </source>
</evidence>
<keyword evidence="4" id="KW-0862">Zinc</keyword>
<protein>
    <recommendedName>
        <fullName evidence="7">C2H2-type domain-containing protein</fullName>
    </recommendedName>
</protein>
<sequence length="691" mass="75809">MADEAGDMSKSDYFQTLLGRQSPKMTAQSNASGYEDDCIDFTSFGGEYVSLPDISDFDNVRFDATNLLRDEGNRSVENAGYIHTISSDEIHMHLHPPAKQGEMPSDPSHATLTIESTDPDTNQREIKRFRCEYDSCSRSYSTVGNLRMHMKTHKGEFRFQCSQPNCGKAFLTSYSLKIHVRVHTKVKPFECAQEGCDKAFNTLYRLRAHERLHNGNTFKCDKPGCVKFFTTLSDLKKHIRTHTQERPYKCQEEGCGKAFTASHHLKTHHRTHTTAKNQKDASGDSDSDESEELTLNVMNHDSVSQSFTPNTSNSFILCGDTSIPAIISYSSDIQKQNMQLEVARDAKSTHDAKSILLGEVSELTATENTSSVSELGAFWSSTDVLDAAVAESFEPAILEGAENLLSSSENGSAAQLLHLPYTIAPRITTQSIDEENILSSLLMLESCEPPVMCSTTEISTASPLPDPNCTESISVRDFSQESVGNDLSDILTLMENASDLQLSPVLPFPEASGNAPQESANVTPMEKPDWVDISSLNVCTKEMVPENLQSRGHSSDILKIVAAGICKCTNCQCGTTSGKDCQDCDSGPDSTEEPSRRDAETQVDDGDRDQLDDHFDGGLIQSPEALMTQSNAKPTLPERSGNSCCVMVCLNTIEQLQMVLQNSCCQAASNSLHALAMQLPRPSCCSTRISK</sequence>
<dbReference type="InterPro" id="IPR051061">
    <property type="entry name" value="Zinc_finger_trans_reg"/>
</dbReference>
<feature type="domain" description="C2H2-type" evidence="7">
    <location>
        <begin position="159"/>
        <end position="188"/>
    </location>
</feature>
<dbReference type="FunFam" id="3.30.160.60:FF:000397">
    <property type="entry name" value="Metal regulatory transcription factor 1"/>
    <property type="match status" value="1"/>
</dbReference>
<reference evidence="8" key="1">
    <citation type="submission" date="2022-12" db="EMBL/GenBank/DDBJ databases">
        <title>Chromosome-level genome assembly of the bean flower thrips Megalurothrips usitatus.</title>
        <authorList>
            <person name="Ma L."/>
            <person name="Liu Q."/>
            <person name="Li H."/>
            <person name="Cai W."/>
        </authorList>
    </citation>
    <scope>NUCLEOTIDE SEQUENCE</scope>
    <source>
        <strain evidence="8">Cailab_2022a</strain>
    </source>
</reference>
<dbReference type="SUPFAM" id="SSF57667">
    <property type="entry name" value="beta-beta-alpha zinc fingers"/>
    <property type="match status" value="3"/>
</dbReference>
<dbReference type="AlphaFoldDB" id="A0AAV7XH90"/>
<keyword evidence="1" id="KW-0479">Metal-binding</keyword>
<dbReference type="FunFam" id="3.30.160.60:FF:000349">
    <property type="entry name" value="metal regulatory transcription factor 1"/>
    <property type="match status" value="1"/>
</dbReference>
<evidence type="ECO:0000256" key="2">
    <source>
        <dbReference type="ARBA" id="ARBA00022737"/>
    </source>
</evidence>
<dbReference type="FunFam" id="3.30.160.60:FF:000072">
    <property type="entry name" value="zinc finger protein 143 isoform X1"/>
    <property type="match status" value="2"/>
</dbReference>
<name>A0AAV7XH90_9NEOP</name>
<dbReference type="PANTHER" id="PTHR46179">
    <property type="entry name" value="ZINC FINGER PROTEIN"/>
    <property type="match status" value="1"/>
</dbReference>
<accession>A0AAV7XH90</accession>
<dbReference type="FunFam" id="3.30.160.60:FF:000125">
    <property type="entry name" value="Putative zinc finger protein 143"/>
    <property type="match status" value="1"/>
</dbReference>
<evidence type="ECO:0000256" key="5">
    <source>
        <dbReference type="PROSITE-ProRule" id="PRU00042"/>
    </source>
</evidence>
<evidence type="ECO:0000313" key="8">
    <source>
        <dbReference type="EMBL" id="KAJ1522959.1"/>
    </source>
</evidence>
<dbReference type="Pfam" id="PF00096">
    <property type="entry name" value="zf-C2H2"/>
    <property type="match status" value="4"/>
</dbReference>
<dbReference type="EMBL" id="JAPTSV010000011">
    <property type="protein sequence ID" value="KAJ1522959.1"/>
    <property type="molecule type" value="Genomic_DNA"/>
</dbReference>
<dbReference type="PANTHER" id="PTHR46179:SF25">
    <property type="entry name" value="METAL RESPONSE ELEMENT-BINDING TRANSCRIPTION FACTOR-1, ISOFORM C"/>
    <property type="match status" value="1"/>
</dbReference>
<gene>
    <name evidence="8" type="ORF">ONE63_002096</name>
</gene>
<dbReference type="InterPro" id="IPR013087">
    <property type="entry name" value="Znf_C2H2_type"/>
</dbReference>
<keyword evidence="2" id="KW-0677">Repeat</keyword>
<feature type="region of interest" description="Disordered" evidence="6">
    <location>
        <begin position="575"/>
        <end position="618"/>
    </location>
</feature>
<dbReference type="Proteomes" id="UP001075354">
    <property type="component" value="Chromosome 11"/>
</dbReference>
<feature type="domain" description="C2H2-type" evidence="7">
    <location>
        <begin position="129"/>
        <end position="158"/>
    </location>
</feature>
<feature type="domain" description="C2H2-type" evidence="7">
    <location>
        <begin position="189"/>
        <end position="218"/>
    </location>
</feature>
<evidence type="ECO:0000256" key="3">
    <source>
        <dbReference type="ARBA" id="ARBA00022771"/>
    </source>
</evidence>
<feature type="compositionally biased region" description="Acidic residues" evidence="6">
    <location>
        <begin position="283"/>
        <end position="292"/>
    </location>
</feature>
<dbReference type="PROSITE" id="PS50157">
    <property type="entry name" value="ZINC_FINGER_C2H2_2"/>
    <property type="match status" value="5"/>
</dbReference>
<keyword evidence="3 5" id="KW-0863">Zinc-finger</keyword>
<dbReference type="InterPro" id="IPR036236">
    <property type="entry name" value="Znf_C2H2_sf"/>
</dbReference>
<evidence type="ECO:0000313" key="9">
    <source>
        <dbReference type="Proteomes" id="UP001075354"/>
    </source>
</evidence>
<evidence type="ECO:0000259" key="7">
    <source>
        <dbReference type="PROSITE" id="PS50157"/>
    </source>
</evidence>
<dbReference type="PROSITE" id="PS00028">
    <property type="entry name" value="ZINC_FINGER_C2H2_1"/>
    <property type="match status" value="5"/>
</dbReference>
<feature type="domain" description="C2H2-type" evidence="7">
    <location>
        <begin position="248"/>
        <end position="277"/>
    </location>
</feature>
<keyword evidence="9" id="KW-1185">Reference proteome</keyword>
<proteinExistence type="predicted"/>
<organism evidence="8 9">
    <name type="scientific">Megalurothrips usitatus</name>
    <name type="common">bean blossom thrips</name>
    <dbReference type="NCBI Taxonomy" id="439358"/>
    <lineage>
        <taxon>Eukaryota</taxon>
        <taxon>Metazoa</taxon>
        <taxon>Ecdysozoa</taxon>
        <taxon>Arthropoda</taxon>
        <taxon>Hexapoda</taxon>
        <taxon>Insecta</taxon>
        <taxon>Pterygota</taxon>
        <taxon>Neoptera</taxon>
        <taxon>Paraneoptera</taxon>
        <taxon>Thysanoptera</taxon>
        <taxon>Terebrantia</taxon>
        <taxon>Thripoidea</taxon>
        <taxon>Thripidae</taxon>
        <taxon>Megalurothrips</taxon>
    </lineage>
</organism>